<dbReference type="EMBL" id="MRCY01000038">
    <property type="protein sequence ID" value="RKL11298.1"/>
    <property type="molecule type" value="Genomic_DNA"/>
</dbReference>
<proteinExistence type="predicted"/>
<dbReference type="VEuPathDB" id="FungiDB:FOMG_10431"/>
<reference evidence="1 2" key="1">
    <citation type="journal article" date="2018" name="Sci. Rep.">
        <title>Characterisation of pathogen-specific regions and novel effector candidates in Fusarium oxysporum f. sp. cepae.</title>
        <authorList>
            <person name="Armitage A.D."/>
            <person name="Taylor A."/>
            <person name="Sobczyk M.K."/>
            <person name="Baxter L."/>
            <person name="Greenfield B.P."/>
            <person name="Bates H.J."/>
            <person name="Wilson F."/>
            <person name="Jackson A.C."/>
            <person name="Ott S."/>
            <person name="Harrison R.J."/>
            <person name="Clarkson J.P."/>
        </authorList>
    </citation>
    <scope>NUCLEOTIDE SEQUENCE [LARGE SCALE GENOMIC DNA]</scope>
    <source>
        <strain evidence="1 2">Fo_A28</strain>
    </source>
</reference>
<dbReference type="Proteomes" id="UP000285860">
    <property type="component" value="Unassembled WGS sequence"/>
</dbReference>
<dbReference type="AlphaFoldDB" id="A0A420R2N8"/>
<dbReference type="VEuPathDB" id="FungiDB:FOZG_07143"/>
<organism evidence="1 2">
    <name type="scientific">Fusarium oxysporum</name>
    <name type="common">Fusarium vascular wilt</name>
    <dbReference type="NCBI Taxonomy" id="5507"/>
    <lineage>
        <taxon>Eukaryota</taxon>
        <taxon>Fungi</taxon>
        <taxon>Dikarya</taxon>
        <taxon>Ascomycota</taxon>
        <taxon>Pezizomycotina</taxon>
        <taxon>Sordariomycetes</taxon>
        <taxon>Hypocreomycetidae</taxon>
        <taxon>Hypocreales</taxon>
        <taxon>Nectriaceae</taxon>
        <taxon>Fusarium</taxon>
        <taxon>Fusarium oxysporum species complex</taxon>
    </lineage>
</organism>
<evidence type="ECO:0000313" key="1">
    <source>
        <dbReference type="EMBL" id="RKL11298.1"/>
    </source>
</evidence>
<protein>
    <submittedName>
        <fullName evidence="1">Uncharacterized protein</fullName>
    </submittedName>
</protein>
<dbReference type="VEuPathDB" id="FungiDB:FOIG_12833"/>
<sequence>MAAFLLNYDIKTLEKRPKPQWMGATIIPPLDACIEIRRKKST</sequence>
<dbReference type="VEuPathDB" id="FungiDB:FOC1_g10011063"/>
<name>A0A420R2N8_FUSOX</name>
<accession>A0A420R2N8</accession>
<dbReference type="VEuPathDB" id="FungiDB:HZS61_012545"/>
<gene>
    <name evidence="1" type="ORF">BFJ68_g8396</name>
</gene>
<evidence type="ECO:0000313" key="2">
    <source>
        <dbReference type="Proteomes" id="UP000285860"/>
    </source>
</evidence>
<comment type="caution">
    <text evidence="1">The sequence shown here is derived from an EMBL/GenBank/DDBJ whole genome shotgun (WGS) entry which is preliminary data.</text>
</comment>